<feature type="signal peptide" evidence="8">
    <location>
        <begin position="1"/>
        <end position="23"/>
    </location>
</feature>
<evidence type="ECO:0000256" key="6">
    <source>
        <dbReference type="ARBA" id="ARBA00022989"/>
    </source>
</evidence>
<evidence type="ECO:0000256" key="1">
    <source>
        <dbReference type="ARBA" id="ARBA00004479"/>
    </source>
</evidence>
<dbReference type="PROSITE" id="PS51257">
    <property type="entry name" value="PROKAR_LIPOPROTEIN"/>
    <property type="match status" value="1"/>
</dbReference>
<reference evidence="12" key="1">
    <citation type="submission" date="2022-07" db="EMBL/GenBank/DDBJ databases">
        <title>Phylogenomic reconstructions and comparative analyses of Kickxellomycotina fungi.</title>
        <authorList>
            <person name="Reynolds N.K."/>
            <person name="Stajich J.E."/>
            <person name="Barry K."/>
            <person name="Grigoriev I.V."/>
            <person name="Crous P."/>
            <person name="Smith M.E."/>
        </authorList>
    </citation>
    <scope>NUCLEOTIDE SEQUENCE</scope>
    <source>
        <strain evidence="12">NRRL 1565</strain>
    </source>
</reference>
<dbReference type="AlphaFoldDB" id="A0A9W8HWH9"/>
<dbReference type="GO" id="GO:0018279">
    <property type="term" value="P:protein N-linked glycosylation via asparagine"/>
    <property type="evidence" value="ECO:0007669"/>
    <property type="project" value="UniProtKB-UniRule"/>
</dbReference>
<dbReference type="Proteomes" id="UP001140094">
    <property type="component" value="Unassembled WGS sequence"/>
</dbReference>
<dbReference type="GO" id="GO:0008250">
    <property type="term" value="C:oligosaccharyltransferase complex"/>
    <property type="evidence" value="ECO:0007669"/>
    <property type="project" value="TreeGrafter"/>
</dbReference>
<dbReference type="Pfam" id="PF03345">
    <property type="entry name" value="OST48_N"/>
    <property type="match status" value="1"/>
</dbReference>
<dbReference type="InterPro" id="IPR005013">
    <property type="entry name" value="DDOST_48_kDa_subunit"/>
</dbReference>
<evidence type="ECO:0000256" key="3">
    <source>
        <dbReference type="ARBA" id="ARBA00008743"/>
    </source>
</evidence>
<evidence type="ECO:0000256" key="4">
    <source>
        <dbReference type="ARBA" id="ARBA00022692"/>
    </source>
</evidence>
<accession>A0A9W8HWH9</accession>
<feature type="transmembrane region" description="Helical" evidence="8">
    <location>
        <begin position="420"/>
        <end position="442"/>
    </location>
</feature>
<feature type="domain" description="OST48 middle" evidence="11">
    <location>
        <begin position="304"/>
        <end position="443"/>
    </location>
</feature>
<feature type="domain" description="OST48 N-terminal" evidence="10">
    <location>
        <begin position="30"/>
        <end position="280"/>
    </location>
</feature>
<feature type="region of interest" description="Disordered" evidence="9">
    <location>
        <begin position="210"/>
        <end position="229"/>
    </location>
</feature>
<keyword evidence="7 8" id="KW-0472">Membrane</keyword>
<keyword evidence="8" id="KW-0732">Signal</keyword>
<evidence type="ECO:0000256" key="8">
    <source>
        <dbReference type="RuleBase" id="RU361142"/>
    </source>
</evidence>
<dbReference type="EMBL" id="JANBUO010000241">
    <property type="protein sequence ID" value="KAJ2805944.1"/>
    <property type="molecule type" value="Genomic_DNA"/>
</dbReference>
<keyword evidence="6 8" id="KW-1133">Transmembrane helix</keyword>
<sequence>MRLGALLGTLLAFSSACLPSTFARSVTGDRVLVLVPAVEAALHEYSVFLDSLERRGFDVSVRAAANSSVVLHTDGDRLYDHVALLAPAAKRLGAALSVQDFIDFVDTGGNMLVAASAALSDFQRRLAVQFGVEFDKRGTAVIDHSHYLRTKAPSNHTIVAASRLSNIPAVLSPPLLADEHRAIYFEGIAHSYDSQIPLLAPLLTGSRSTYSGSPATAERPSSKSTQEQLSGRSLGLVSVFQSRSNARVVFAGSTALFSDALISAEHSANGPFVTDISQWAFQEKAVLREIAHRHHLASAASSSSSSEQPDHYRVANVISYEIDLSVYHDDKWHPYIADDVQFEATMLDPYLRLTLNHTQSADSDAVATYHGDIKLPDRYGTFTFSVNYKRTGLSSIDVQDTVAIWPLRHDEYPRFLSAAYPYYAGSFVMVAGFLALCAAWLWNTEPAPKSSKPKSS</sequence>
<evidence type="ECO:0000259" key="10">
    <source>
        <dbReference type="Pfam" id="PF03345"/>
    </source>
</evidence>
<organism evidence="12 13">
    <name type="scientific">Coemansia guatemalensis</name>
    <dbReference type="NCBI Taxonomy" id="2761395"/>
    <lineage>
        <taxon>Eukaryota</taxon>
        <taxon>Fungi</taxon>
        <taxon>Fungi incertae sedis</taxon>
        <taxon>Zoopagomycota</taxon>
        <taxon>Kickxellomycotina</taxon>
        <taxon>Kickxellomycetes</taxon>
        <taxon>Kickxellales</taxon>
        <taxon>Kickxellaceae</taxon>
        <taxon>Coemansia</taxon>
    </lineage>
</organism>
<dbReference type="PANTHER" id="PTHR10830:SF0">
    <property type="entry name" value="DOLICHYL-DIPHOSPHOOLIGOSACCHARIDE--PROTEIN GLYCOSYLTRANSFERASE 48 KDA SUBUNIT"/>
    <property type="match status" value="1"/>
</dbReference>
<evidence type="ECO:0000259" key="11">
    <source>
        <dbReference type="Pfam" id="PF23358"/>
    </source>
</evidence>
<evidence type="ECO:0000256" key="5">
    <source>
        <dbReference type="ARBA" id="ARBA00022824"/>
    </source>
</evidence>
<dbReference type="GO" id="GO:0016740">
    <property type="term" value="F:transferase activity"/>
    <property type="evidence" value="ECO:0007669"/>
    <property type="project" value="UniProtKB-KW"/>
</dbReference>
<proteinExistence type="inferred from homology"/>
<dbReference type="InterPro" id="IPR055457">
    <property type="entry name" value="OST48_N"/>
</dbReference>
<dbReference type="InterPro" id="IPR055459">
    <property type="entry name" value="OST48_MD"/>
</dbReference>
<comment type="caution">
    <text evidence="12">The sequence shown here is derived from an EMBL/GenBank/DDBJ whole genome shotgun (WGS) entry which is preliminary data.</text>
</comment>
<comment type="function">
    <text evidence="8">Subunit of the oligosaccharyl transferase (OST) complex that catalyzes the initial transfer of a defined glycan (Glc(3)Man(9)GlcNAc(2) in eukaryotes) from the lipid carrier dolichol-pyrophosphate to an asparagine residue within an Asn-X-Ser/Thr consensus motif in nascent polypeptide chains, the first step in protein N-glycosylation. N-glycosylation occurs cotranslationally and the complex associates with the Sec61 complex at the channel-forming translocon complex that mediates protein translocation across the endoplasmic reticulum (ER).</text>
</comment>
<comment type="subunit">
    <text evidence="8">Component of the oligosaccharyltransferase (OST) complex.</text>
</comment>
<keyword evidence="13" id="KW-1185">Reference proteome</keyword>
<keyword evidence="4 8" id="KW-0812">Transmembrane</keyword>
<protein>
    <recommendedName>
        <fullName evidence="8">Dolichyl-diphosphooligosaccharide--protein glycosyltransferase subunit WBP1</fullName>
        <shortName evidence="8">Oligosaccharyl transferase subunit WBP1</shortName>
    </recommendedName>
</protein>
<keyword evidence="5 8" id="KW-0256">Endoplasmic reticulum</keyword>
<evidence type="ECO:0000313" key="12">
    <source>
        <dbReference type="EMBL" id="KAJ2805944.1"/>
    </source>
</evidence>
<dbReference type="Pfam" id="PF23358">
    <property type="entry name" value="OST48_MD"/>
    <property type="match status" value="1"/>
</dbReference>
<feature type="chain" id="PRO_5041013007" description="Dolichyl-diphosphooligosaccharide--protein glycosyltransferase subunit WBP1" evidence="8">
    <location>
        <begin position="24"/>
        <end position="456"/>
    </location>
</feature>
<evidence type="ECO:0000256" key="9">
    <source>
        <dbReference type="SAM" id="MobiDB-lite"/>
    </source>
</evidence>
<evidence type="ECO:0000313" key="13">
    <source>
        <dbReference type="Proteomes" id="UP001140094"/>
    </source>
</evidence>
<comment type="subcellular location">
    <subcellularLocation>
        <location evidence="8">Endoplasmic reticulum membrane</location>
        <topology evidence="8">Single-pass type I membrane protein</topology>
    </subcellularLocation>
    <subcellularLocation>
        <location evidence="1">Membrane</location>
        <topology evidence="1">Single-pass type I membrane protein</topology>
    </subcellularLocation>
</comment>
<gene>
    <name evidence="12" type="primary">WBP1</name>
    <name evidence="12" type="ORF">H4R20_001885</name>
</gene>
<name>A0A9W8HWH9_9FUNG</name>
<dbReference type="OrthoDB" id="29105at2759"/>
<evidence type="ECO:0000256" key="2">
    <source>
        <dbReference type="ARBA" id="ARBA00004922"/>
    </source>
</evidence>
<dbReference type="PANTHER" id="PTHR10830">
    <property type="entry name" value="DOLICHYL-DIPHOSPHOOLIGOSACCHARIDE--PROTEIN GLYCOSYLTRANSFERASE 48 KDA SUBUNIT"/>
    <property type="match status" value="1"/>
</dbReference>
<comment type="similarity">
    <text evidence="3 8">Belongs to the DDOST 48 kDa subunit family.</text>
</comment>
<comment type="pathway">
    <text evidence="2 8">Protein modification; protein glycosylation.</text>
</comment>
<evidence type="ECO:0000256" key="7">
    <source>
        <dbReference type="ARBA" id="ARBA00023136"/>
    </source>
</evidence>
<keyword evidence="12" id="KW-0808">Transferase</keyword>